<dbReference type="PANTHER" id="PTHR36842:SF1">
    <property type="entry name" value="PROTEIN TOLB"/>
    <property type="match status" value="1"/>
</dbReference>
<accession>A0A381VX13</accession>
<keyword evidence="2" id="KW-0175">Coiled coil</keyword>
<dbReference type="Gene3D" id="2.120.10.30">
    <property type="entry name" value="TolB, C-terminal domain"/>
    <property type="match status" value="1"/>
</dbReference>
<organism evidence="3">
    <name type="scientific">marine metagenome</name>
    <dbReference type="NCBI Taxonomy" id="408172"/>
    <lineage>
        <taxon>unclassified sequences</taxon>
        <taxon>metagenomes</taxon>
        <taxon>ecological metagenomes</taxon>
    </lineage>
</organism>
<dbReference type="AlphaFoldDB" id="A0A381VX13"/>
<feature type="non-terminal residue" evidence="3">
    <location>
        <position position="544"/>
    </location>
</feature>
<name>A0A381VX13_9ZZZZ</name>
<evidence type="ECO:0000256" key="1">
    <source>
        <dbReference type="ARBA" id="ARBA00009820"/>
    </source>
</evidence>
<proteinExistence type="inferred from homology"/>
<gene>
    <name evidence="3" type="ORF">METZ01_LOCUS97495</name>
</gene>
<dbReference type="PANTHER" id="PTHR36842">
    <property type="entry name" value="PROTEIN TOLB HOMOLOG"/>
    <property type="match status" value="1"/>
</dbReference>
<evidence type="ECO:0000313" key="3">
    <source>
        <dbReference type="EMBL" id="SVA44641.1"/>
    </source>
</evidence>
<dbReference type="EMBL" id="UINC01009999">
    <property type="protein sequence ID" value="SVA44641.1"/>
    <property type="molecule type" value="Genomic_DNA"/>
</dbReference>
<comment type="similarity">
    <text evidence="1">Belongs to the TolB family.</text>
</comment>
<dbReference type="InterPro" id="IPR011042">
    <property type="entry name" value="6-blade_b-propeller_TolB-like"/>
</dbReference>
<dbReference type="Gene3D" id="2.120.10.60">
    <property type="entry name" value="Tricorn protease N-terminal domain"/>
    <property type="match status" value="1"/>
</dbReference>
<dbReference type="InterPro" id="IPR011659">
    <property type="entry name" value="WD40"/>
</dbReference>
<feature type="coiled-coil region" evidence="2">
    <location>
        <begin position="315"/>
        <end position="342"/>
    </location>
</feature>
<dbReference type="Pfam" id="PF07676">
    <property type="entry name" value="PD40"/>
    <property type="match status" value="1"/>
</dbReference>
<dbReference type="SUPFAM" id="SSF82171">
    <property type="entry name" value="DPP6 N-terminal domain-like"/>
    <property type="match status" value="1"/>
</dbReference>
<protein>
    <recommendedName>
        <fullName evidence="4">Dipeptidylpeptidase IV N-terminal domain-containing protein</fullName>
    </recommendedName>
</protein>
<evidence type="ECO:0008006" key="4">
    <source>
        <dbReference type="Google" id="ProtNLM"/>
    </source>
</evidence>
<evidence type="ECO:0000256" key="2">
    <source>
        <dbReference type="SAM" id="Coils"/>
    </source>
</evidence>
<sequence>MLNPMKKIILFIILCYSSLPAQSTWMMTNRVHPELKWSTISTKHFNIHYHQGIEEIAKEGAIIAEYVRPTLLAQMDLDTIPTIDIIFTSEDEIMNGFATWMYNTFIWVDQNDAAIWLEKGKWLEQVLSHELQHIVLLHKTRSWFPDPLGRLISGLPGWVVEGTAEYETESWRPYRADISHKAHILRNTTNQMDPHHDGFSKMLYWADRFGDSTITKTLAYRDGLKLFNFGKGFKKATGITVKQFEENWRRHMNTYYYGYRSQKETYKEIGEVFTLPIKNALVGVDFYSDSTKIAMIGNDDKDQFDLSLIIAERDSAKEKKRFEAWEKQIKKLKEKKNKTTKDSLVIEKPYKEKVLWKKEEIDFGDFHPFLSWSSNGEKIAYSKYHHGANQSMVYDIKYYDSTKAKDRWLTKSMRATYPVWLDSVTIAFVAHHNNVSNIYSVKLDGKTPEPITNYTDNTQIAFLSVSPNLDQLTFSMSPENGNLDIYKMDIQSGSINRLTNDPMADTRPVWHPSGKHISYTSNSNGVPNIHTVDLSNNNITVNTD</sequence>
<reference evidence="3" key="1">
    <citation type="submission" date="2018-05" db="EMBL/GenBank/DDBJ databases">
        <authorList>
            <person name="Lanie J.A."/>
            <person name="Ng W.-L."/>
            <person name="Kazmierczak K.M."/>
            <person name="Andrzejewski T.M."/>
            <person name="Davidsen T.M."/>
            <person name="Wayne K.J."/>
            <person name="Tettelin H."/>
            <person name="Glass J.I."/>
            <person name="Rusch D."/>
            <person name="Podicherti R."/>
            <person name="Tsui H.-C.T."/>
            <person name="Winkler M.E."/>
        </authorList>
    </citation>
    <scope>NUCLEOTIDE SEQUENCE</scope>
</reference>